<evidence type="ECO:0000313" key="7">
    <source>
        <dbReference type="EMBL" id="SMX50006.1"/>
    </source>
</evidence>
<organism evidence="7 8">
    <name type="scientific">Pelagimonas varians</name>
    <dbReference type="NCBI Taxonomy" id="696760"/>
    <lineage>
        <taxon>Bacteria</taxon>
        <taxon>Pseudomonadati</taxon>
        <taxon>Pseudomonadota</taxon>
        <taxon>Alphaproteobacteria</taxon>
        <taxon>Rhodobacterales</taxon>
        <taxon>Roseobacteraceae</taxon>
        <taxon>Pelagimonas</taxon>
    </lineage>
</organism>
<evidence type="ECO:0000256" key="1">
    <source>
        <dbReference type="ARBA" id="ARBA00009175"/>
    </source>
</evidence>
<feature type="binding site" evidence="6">
    <location>
        <position position="211"/>
    </location>
    <ligand>
        <name>molybdate</name>
        <dbReference type="ChEBI" id="CHEBI:36264"/>
    </ligand>
</feature>
<keyword evidence="3 6" id="KW-0479">Metal-binding</keyword>
<dbReference type="NCBIfam" id="TIGR01256">
    <property type="entry name" value="modA"/>
    <property type="match status" value="1"/>
</dbReference>
<dbReference type="Pfam" id="PF13531">
    <property type="entry name" value="SBP_bac_11"/>
    <property type="match status" value="1"/>
</dbReference>
<reference evidence="7 8" key="1">
    <citation type="submission" date="2017-05" db="EMBL/GenBank/DDBJ databases">
        <authorList>
            <person name="Song R."/>
            <person name="Chenine A.L."/>
            <person name="Ruprecht R.M."/>
        </authorList>
    </citation>
    <scope>NUCLEOTIDE SEQUENCE [LARGE SCALE GENOMIC DNA]</scope>
    <source>
        <strain evidence="7 8">CECT 8663</strain>
    </source>
</reference>
<evidence type="ECO:0000256" key="6">
    <source>
        <dbReference type="PIRSR" id="PIRSR004846-1"/>
    </source>
</evidence>
<dbReference type="InterPro" id="IPR005950">
    <property type="entry name" value="ModA"/>
</dbReference>
<accession>A0A238L6S6</accession>
<feature type="binding site" evidence="6">
    <location>
        <position position="56"/>
    </location>
    <ligand>
        <name>molybdate</name>
        <dbReference type="ChEBI" id="CHEBI:36264"/>
    </ligand>
</feature>
<dbReference type="PANTHER" id="PTHR30632">
    <property type="entry name" value="MOLYBDATE-BINDING PERIPLASMIC PROTEIN"/>
    <property type="match status" value="1"/>
</dbReference>
<dbReference type="GO" id="GO:0015689">
    <property type="term" value="P:molybdate ion transport"/>
    <property type="evidence" value="ECO:0007669"/>
    <property type="project" value="InterPro"/>
</dbReference>
<dbReference type="GO" id="GO:0030973">
    <property type="term" value="F:molybdate ion binding"/>
    <property type="evidence" value="ECO:0007669"/>
    <property type="project" value="TreeGrafter"/>
</dbReference>
<dbReference type="EMBL" id="FXYH01000025">
    <property type="protein sequence ID" value="SMX50006.1"/>
    <property type="molecule type" value="Genomic_DNA"/>
</dbReference>
<dbReference type="SUPFAM" id="SSF53850">
    <property type="entry name" value="Periplasmic binding protein-like II"/>
    <property type="match status" value="1"/>
</dbReference>
<proteinExistence type="inferred from homology"/>
<sequence length="274" mass="29466">MRARVRANHGDMIGKMLEKLKPVRSLRGWLSALVMMLFFSASSVCAETITIFAAASLKNALDEVAAEFDTVFGHDTTVSYAGSSALARQIQLGAPADIFISANPDWVDFLEQKEAVIPESRIDFLGNELVLISHDPVTNLDWQALDLLALLNGGRLAMALVQSVPAGIYGKASLQSLGQWDAIVPYVAQVDNVRAALALVALGEAPFGIVYATDARADPRVHVAVAIPAQSHRAIVYPAIAVTHSETAHAFLAHLQSSQARAIFERHGFSVLVE</sequence>
<name>A0A238L6S6_9RHOB</name>
<comment type="similarity">
    <text evidence="1">Belongs to the bacterial solute-binding protein ModA family.</text>
</comment>
<dbReference type="PIRSF" id="PIRSF004846">
    <property type="entry name" value="ModA"/>
    <property type="match status" value="1"/>
</dbReference>
<dbReference type="GO" id="GO:0030288">
    <property type="term" value="C:outer membrane-bounded periplasmic space"/>
    <property type="evidence" value="ECO:0007669"/>
    <property type="project" value="TreeGrafter"/>
</dbReference>
<gene>
    <name evidence="7" type="primary">modA</name>
    <name evidence="7" type="ORF">PEV8663_04446</name>
</gene>
<dbReference type="Proteomes" id="UP000220836">
    <property type="component" value="Unassembled WGS sequence"/>
</dbReference>
<evidence type="ECO:0000256" key="3">
    <source>
        <dbReference type="ARBA" id="ARBA00022723"/>
    </source>
</evidence>
<evidence type="ECO:0000256" key="4">
    <source>
        <dbReference type="ARBA" id="ARBA00022729"/>
    </source>
</evidence>
<comment type="subunit">
    <text evidence="5">The complex is composed of two ATP-binding proteins (ModC), two transmembrane proteins (ModB) and a solute-binding protein (ModA).</text>
</comment>
<dbReference type="InterPro" id="IPR050682">
    <property type="entry name" value="ModA/WtpA"/>
</dbReference>
<evidence type="ECO:0000313" key="8">
    <source>
        <dbReference type="Proteomes" id="UP000220836"/>
    </source>
</evidence>
<feature type="binding site" evidence="6">
    <location>
        <position position="83"/>
    </location>
    <ligand>
        <name>molybdate</name>
        <dbReference type="ChEBI" id="CHEBI:36264"/>
    </ligand>
</feature>
<protein>
    <submittedName>
        <fullName evidence="7">Molybdate-binding periplasmic protein</fullName>
    </submittedName>
</protein>
<dbReference type="GO" id="GO:1901359">
    <property type="term" value="F:tungstate binding"/>
    <property type="evidence" value="ECO:0007669"/>
    <property type="project" value="UniProtKB-ARBA"/>
</dbReference>
<dbReference type="AlphaFoldDB" id="A0A238L6S6"/>
<dbReference type="Gene3D" id="3.40.190.10">
    <property type="entry name" value="Periplasmic binding protein-like II"/>
    <property type="match status" value="2"/>
</dbReference>
<dbReference type="PANTHER" id="PTHR30632:SF17">
    <property type="entry name" value="MOLYBDATE-BINDING PROTEIN MODA"/>
    <property type="match status" value="1"/>
</dbReference>
<evidence type="ECO:0000256" key="2">
    <source>
        <dbReference type="ARBA" id="ARBA00022505"/>
    </source>
</evidence>
<dbReference type="GO" id="GO:0046872">
    <property type="term" value="F:metal ion binding"/>
    <property type="evidence" value="ECO:0007669"/>
    <property type="project" value="UniProtKB-KW"/>
</dbReference>
<keyword evidence="8" id="KW-1185">Reference proteome</keyword>
<feature type="binding site" evidence="6">
    <location>
        <position position="193"/>
    </location>
    <ligand>
        <name>molybdate</name>
        <dbReference type="ChEBI" id="CHEBI:36264"/>
    </ligand>
</feature>
<keyword evidence="2 6" id="KW-0500">Molybdenum</keyword>
<feature type="binding site" evidence="6">
    <location>
        <position position="166"/>
    </location>
    <ligand>
        <name>molybdate</name>
        <dbReference type="ChEBI" id="CHEBI:36264"/>
    </ligand>
</feature>
<dbReference type="FunFam" id="3.40.190.10:FF:000035">
    <property type="entry name" value="Molybdate ABC transporter substrate-binding protein"/>
    <property type="match status" value="1"/>
</dbReference>
<evidence type="ECO:0000256" key="5">
    <source>
        <dbReference type="ARBA" id="ARBA00062515"/>
    </source>
</evidence>
<keyword evidence="4" id="KW-0732">Signal</keyword>